<dbReference type="PANTHER" id="PTHR23135:SF4">
    <property type="entry name" value="UDP-N-ACETYLMURAMOYL-L-ALANYL-D-GLUTAMATE--2,6-DIAMINOPIMELATE LIGASE MURE HOMOLOG, CHLOROPLASTIC"/>
    <property type="match status" value="1"/>
</dbReference>
<keyword evidence="5" id="KW-1185">Reference proteome</keyword>
<dbReference type="PANTHER" id="PTHR23135">
    <property type="entry name" value="MUR LIGASE FAMILY MEMBER"/>
    <property type="match status" value="1"/>
</dbReference>
<dbReference type="InterPro" id="IPR013221">
    <property type="entry name" value="Mur_ligase_cen"/>
</dbReference>
<keyword evidence="4" id="KW-0436">Ligase</keyword>
<dbReference type="Gene3D" id="3.40.1190.10">
    <property type="entry name" value="Mur-like, catalytic domain"/>
    <property type="match status" value="1"/>
</dbReference>
<dbReference type="SUPFAM" id="SSF53623">
    <property type="entry name" value="MurD-like peptide ligases, catalytic domain"/>
    <property type="match status" value="1"/>
</dbReference>
<dbReference type="Pfam" id="PF08245">
    <property type="entry name" value="Mur_ligase_M"/>
    <property type="match status" value="1"/>
</dbReference>
<dbReference type="RefSeq" id="WP_345685506.1">
    <property type="nucleotide sequence ID" value="NZ_BAABRO010000011.1"/>
</dbReference>
<evidence type="ECO:0000313" key="5">
    <source>
        <dbReference type="Proteomes" id="UP001416858"/>
    </source>
</evidence>
<dbReference type="GO" id="GO:0016874">
    <property type="term" value="F:ligase activity"/>
    <property type="evidence" value="ECO:0007669"/>
    <property type="project" value="UniProtKB-KW"/>
</dbReference>
<dbReference type="Pfam" id="PF02875">
    <property type="entry name" value="Mur_ligase_C"/>
    <property type="match status" value="1"/>
</dbReference>
<accession>A0ABP9VUC2</accession>
<protein>
    <submittedName>
        <fullName evidence="4">UDP-N-acetylmuramoyl-L-alanyl-D-glutamate--2, 6-diaminopimelate ligase</fullName>
    </submittedName>
</protein>
<sequence>MRHAVKSSFVTTAKSSQSATAAGAQAESHAGPHSEPTTDARWSLAALIPNAKFFAATDVVFSEIADDVYTAEPGELVVYPIGDEEPTAFIATALARGAAGILTEQILPCPLPQCVVGDVDLAIAGLNAKRLNRPDRRLLTIGVYGSAGKTTTSLMVSQLLRNLGLRTSYQTDLGDCDGVVQSTASESVPAGGALVQWLGDCCDAGAKTAVMELSERDAKHGRYDSIEFDLLVITGTPRDDDDFGPSGLQCVLDRMSNSGVVVVSADSPGVLRAVRDHGANAFTYGVRHAADVTAKLIEQECGMSTLLVSNESVTAVMETPLCGAAMASNHAAAAAIGILLNQPLHEVVEHLGKLREIPGRMQVLSSFECADVIIDSANSAEQVGSALRAARSMKQPGGRLYCVMAIDPNSDPAELALAGRHLERFADKPIVTCAAESKDHFLAGSHAVLDGVNDCALLRLVASDRRAIQWAIREASSRDTILWIGGIRQSGAKQERKRIQQISDWVVACNEAIVADATRQNDQSGDVAVDNGHPMILPMFKK</sequence>
<organism evidence="4 5">
    <name type="scientific">Novipirellula caenicola</name>
    <dbReference type="NCBI Taxonomy" id="1536901"/>
    <lineage>
        <taxon>Bacteria</taxon>
        <taxon>Pseudomonadati</taxon>
        <taxon>Planctomycetota</taxon>
        <taxon>Planctomycetia</taxon>
        <taxon>Pirellulales</taxon>
        <taxon>Pirellulaceae</taxon>
        <taxon>Novipirellula</taxon>
    </lineage>
</organism>
<feature type="domain" description="Mur ligase central" evidence="3">
    <location>
        <begin position="145"/>
        <end position="336"/>
    </location>
</feature>
<dbReference type="SUPFAM" id="SSF53244">
    <property type="entry name" value="MurD-like peptide ligases, peptide-binding domain"/>
    <property type="match status" value="1"/>
</dbReference>
<evidence type="ECO:0000259" key="2">
    <source>
        <dbReference type="Pfam" id="PF02875"/>
    </source>
</evidence>
<feature type="compositionally biased region" description="Low complexity" evidence="1">
    <location>
        <begin position="11"/>
        <end position="29"/>
    </location>
</feature>
<dbReference type="EMBL" id="BAABRO010000011">
    <property type="protein sequence ID" value="GAA5508737.1"/>
    <property type="molecule type" value="Genomic_DNA"/>
</dbReference>
<proteinExistence type="predicted"/>
<dbReference type="InterPro" id="IPR004101">
    <property type="entry name" value="Mur_ligase_C"/>
</dbReference>
<dbReference type="InterPro" id="IPR035911">
    <property type="entry name" value="MurE/MurF_N"/>
</dbReference>
<dbReference type="Gene3D" id="3.90.190.20">
    <property type="entry name" value="Mur ligase, C-terminal domain"/>
    <property type="match status" value="1"/>
</dbReference>
<comment type="caution">
    <text evidence="4">The sequence shown here is derived from an EMBL/GenBank/DDBJ whole genome shotgun (WGS) entry which is preliminary data.</text>
</comment>
<name>A0ABP9VUC2_9BACT</name>
<feature type="domain" description="Mur ligase C-terminal" evidence="2">
    <location>
        <begin position="359"/>
        <end position="485"/>
    </location>
</feature>
<gene>
    <name evidence="4" type="primary">murE</name>
    <name evidence="4" type="ORF">Rcae01_04205</name>
</gene>
<dbReference type="InterPro" id="IPR036615">
    <property type="entry name" value="Mur_ligase_C_dom_sf"/>
</dbReference>
<dbReference type="Proteomes" id="UP001416858">
    <property type="component" value="Unassembled WGS sequence"/>
</dbReference>
<dbReference type="InterPro" id="IPR036565">
    <property type="entry name" value="Mur-like_cat_sf"/>
</dbReference>
<evidence type="ECO:0000256" key="1">
    <source>
        <dbReference type="SAM" id="MobiDB-lite"/>
    </source>
</evidence>
<reference evidence="4 5" key="1">
    <citation type="submission" date="2024-02" db="EMBL/GenBank/DDBJ databases">
        <title>Rhodopirellula caenicola NBRC 110016.</title>
        <authorList>
            <person name="Ichikawa N."/>
            <person name="Katano-Makiyama Y."/>
            <person name="Hidaka K."/>
        </authorList>
    </citation>
    <scope>NUCLEOTIDE SEQUENCE [LARGE SCALE GENOMIC DNA]</scope>
    <source>
        <strain evidence="4 5">NBRC 110016</strain>
    </source>
</reference>
<evidence type="ECO:0000259" key="3">
    <source>
        <dbReference type="Pfam" id="PF08245"/>
    </source>
</evidence>
<feature type="region of interest" description="Disordered" evidence="1">
    <location>
        <begin position="1"/>
        <end position="37"/>
    </location>
</feature>
<dbReference type="SUPFAM" id="SSF63418">
    <property type="entry name" value="MurE/MurF N-terminal domain"/>
    <property type="match status" value="1"/>
</dbReference>
<evidence type="ECO:0000313" key="4">
    <source>
        <dbReference type="EMBL" id="GAA5508737.1"/>
    </source>
</evidence>